<organism evidence="1 2">
    <name type="scientific">Bacillus cereus</name>
    <dbReference type="NCBI Taxonomy" id="1396"/>
    <lineage>
        <taxon>Bacteria</taxon>
        <taxon>Bacillati</taxon>
        <taxon>Bacillota</taxon>
        <taxon>Bacilli</taxon>
        <taxon>Bacillales</taxon>
        <taxon>Bacillaceae</taxon>
        <taxon>Bacillus</taxon>
        <taxon>Bacillus cereus group</taxon>
    </lineage>
</organism>
<dbReference type="EMBL" id="QNGD03000008">
    <property type="protein sequence ID" value="RWQ73167.1"/>
    <property type="molecule type" value="Genomic_DNA"/>
</dbReference>
<accession>A0A9X8NV44</accession>
<dbReference type="Gene3D" id="2.60.120.40">
    <property type="match status" value="1"/>
</dbReference>
<dbReference type="Proteomes" id="UP000253597">
    <property type="component" value="Unassembled WGS sequence"/>
</dbReference>
<proteinExistence type="predicted"/>
<name>A0A9X8NV44_BACCE</name>
<dbReference type="AlphaFoldDB" id="A0A9X8NV44"/>
<protein>
    <submittedName>
        <fullName evidence="1">Uncharacterized protein</fullName>
    </submittedName>
</protein>
<dbReference type="InterPro" id="IPR008983">
    <property type="entry name" value="Tumour_necrosis_fac-like_dom"/>
</dbReference>
<sequence>MNFQNDNNSNIHKPCTCPSPTANSLNVVQTTPTIVSVNSAIPLDTVVNSNGTAISFTPPTTVLLEGGRTYLAIYEVQVIIQPGGNSAGITMYLNNNALIGSGTSLGYTAGFTSVSAPAIFTTPPGLPSTLTVNVGPYSSPLNTLGLTLAVVALT</sequence>
<comment type="caution">
    <text evidence="1">The sequence shown here is derived from an EMBL/GenBank/DDBJ whole genome shotgun (WGS) entry which is preliminary data.</text>
</comment>
<dbReference type="RefSeq" id="WP_124749642.1">
    <property type="nucleotide sequence ID" value="NZ_QNGD03000008.1"/>
</dbReference>
<gene>
    <name evidence="1" type="ORF">DR116_0017825</name>
</gene>
<evidence type="ECO:0000313" key="2">
    <source>
        <dbReference type="Proteomes" id="UP000253597"/>
    </source>
</evidence>
<evidence type="ECO:0000313" key="1">
    <source>
        <dbReference type="EMBL" id="RWQ73167.1"/>
    </source>
</evidence>
<reference evidence="1 2" key="1">
    <citation type="submission" date="2019-01" db="EMBL/GenBank/DDBJ databases">
        <title>Draft genome sequence of heavy metal resistant Bacillus cereus NWUAB01.</title>
        <authorList>
            <person name="Babalola O."/>
            <person name="Aremu B.R."/>
            <person name="Ayangbenro A.S."/>
        </authorList>
    </citation>
    <scope>NUCLEOTIDE SEQUENCE [LARGE SCALE GENOMIC DNA]</scope>
    <source>
        <strain evidence="1 2">NWUAB01</strain>
    </source>
</reference>